<dbReference type="InterPro" id="IPR001841">
    <property type="entry name" value="Znf_RING"/>
</dbReference>
<reference evidence="14" key="1">
    <citation type="journal article" date="2018" name="Data Brief">
        <title>Genome sequence data from 17 accessions of Ensete ventricosum, a staple food crop for millions in Ethiopia.</title>
        <authorList>
            <person name="Yemataw Z."/>
            <person name="Muzemil S."/>
            <person name="Ambachew D."/>
            <person name="Tripathi L."/>
            <person name="Tesfaye K."/>
            <person name="Chala A."/>
            <person name="Farbos A."/>
            <person name="O'Neill P."/>
            <person name="Moore K."/>
            <person name="Grant M."/>
            <person name="Studholme D.J."/>
        </authorList>
    </citation>
    <scope>NUCLEOTIDE SEQUENCE [LARGE SCALE GENOMIC DNA]</scope>
    <source>
        <tissue evidence="14">Leaf</tissue>
    </source>
</reference>
<keyword evidence="9" id="KW-0472">Membrane</keyword>
<gene>
    <name evidence="14" type="ORF">BHM03_00023276</name>
</gene>
<keyword evidence="7 11" id="KW-0833">Ubl conjugation pathway</keyword>
<evidence type="ECO:0000256" key="6">
    <source>
        <dbReference type="ARBA" id="ARBA00022771"/>
    </source>
</evidence>
<dbReference type="PANTHER" id="PTHR12313">
    <property type="entry name" value="E3 UBIQUITIN-PROTEIN LIGASE RNF5-RELATED"/>
    <property type="match status" value="1"/>
</dbReference>
<keyword evidence="4 11" id="KW-0808">Transferase</keyword>
<dbReference type="PROSITE" id="PS00518">
    <property type="entry name" value="ZF_RING_1"/>
    <property type="match status" value="1"/>
</dbReference>
<evidence type="ECO:0000256" key="9">
    <source>
        <dbReference type="ARBA" id="ARBA00023136"/>
    </source>
</evidence>
<comment type="function">
    <text evidence="11">E3 ubiquitin-protein ligase.</text>
</comment>
<keyword evidence="11" id="KW-0256">Endoplasmic reticulum</keyword>
<sequence length="317" mass="35546">MEVEDIPQVHITSDFSCDHEVEKPREKEPPMKCSTSDDADPAPPMDGLFDCSICLDSAVDPVITLCGHLYCWPCIYKWMQVESISHHQCPVCKALLSEDTLIPLHGHDSHRIKRDSDVPCRPTFHLNRHRMLNHGASNTDEEYYSLYQPMQRPQVHHNYYHQDRSSPPTALSFHSRTGDVLGGLAASVLPWREPRELSPMVASKPAGLWIIDGNCVRSTDIVKSTDIVLGQSCFARCRRGFVVSRCLGRAEVVELVRIESPLELVRMESPLQLVGTESPLELIGTKSPLELVETESPLELVRTESSLELVGTKSTLN</sequence>
<evidence type="ECO:0000256" key="10">
    <source>
        <dbReference type="PROSITE-ProRule" id="PRU00175"/>
    </source>
</evidence>
<dbReference type="PROSITE" id="PS50089">
    <property type="entry name" value="ZF_RING_2"/>
    <property type="match status" value="1"/>
</dbReference>
<evidence type="ECO:0000256" key="4">
    <source>
        <dbReference type="ARBA" id="ARBA00022679"/>
    </source>
</evidence>
<name>A0A445MGK5_ENSVE</name>
<evidence type="ECO:0000256" key="1">
    <source>
        <dbReference type="ARBA" id="ARBA00000900"/>
    </source>
</evidence>
<dbReference type="UniPathway" id="UPA00143"/>
<evidence type="ECO:0000256" key="12">
    <source>
        <dbReference type="SAM" id="MobiDB-lite"/>
    </source>
</evidence>
<keyword evidence="6 10" id="KW-0863">Zinc-finger</keyword>
<evidence type="ECO:0000256" key="11">
    <source>
        <dbReference type="RuleBase" id="RU369090"/>
    </source>
</evidence>
<dbReference type="GO" id="GO:0005789">
    <property type="term" value="C:endoplasmic reticulum membrane"/>
    <property type="evidence" value="ECO:0007669"/>
    <property type="project" value="UniProtKB-SubCell"/>
</dbReference>
<evidence type="ECO:0000256" key="7">
    <source>
        <dbReference type="ARBA" id="ARBA00022786"/>
    </source>
</evidence>
<keyword evidence="5 11" id="KW-0479">Metal-binding</keyword>
<comment type="catalytic activity">
    <reaction evidence="1 11">
        <text>S-ubiquitinyl-[E2 ubiquitin-conjugating enzyme]-L-cysteine + [acceptor protein]-L-lysine = [E2 ubiquitin-conjugating enzyme]-L-cysteine + N(6)-ubiquitinyl-[acceptor protein]-L-lysine.</text>
        <dbReference type="EC" id="2.3.2.27"/>
    </reaction>
</comment>
<organism evidence="14">
    <name type="scientific">Ensete ventricosum</name>
    <name type="common">Abyssinian banana</name>
    <name type="synonym">Musa ensete</name>
    <dbReference type="NCBI Taxonomy" id="4639"/>
    <lineage>
        <taxon>Eukaryota</taxon>
        <taxon>Viridiplantae</taxon>
        <taxon>Streptophyta</taxon>
        <taxon>Embryophyta</taxon>
        <taxon>Tracheophyta</taxon>
        <taxon>Spermatophyta</taxon>
        <taxon>Magnoliopsida</taxon>
        <taxon>Liliopsida</taxon>
        <taxon>Zingiberales</taxon>
        <taxon>Musaceae</taxon>
        <taxon>Ensete</taxon>
    </lineage>
</organism>
<dbReference type="InterPro" id="IPR045103">
    <property type="entry name" value="RNF5/RNF185-like"/>
</dbReference>
<dbReference type="GO" id="GO:0006511">
    <property type="term" value="P:ubiquitin-dependent protein catabolic process"/>
    <property type="evidence" value="ECO:0007669"/>
    <property type="project" value="UniProtKB-UniRule"/>
</dbReference>
<dbReference type="Proteomes" id="UP000290560">
    <property type="component" value="Unassembled WGS sequence"/>
</dbReference>
<dbReference type="Gene3D" id="3.30.40.10">
    <property type="entry name" value="Zinc/RING finger domain, C3HC4 (zinc finger)"/>
    <property type="match status" value="1"/>
</dbReference>
<evidence type="ECO:0000259" key="13">
    <source>
        <dbReference type="PROSITE" id="PS50089"/>
    </source>
</evidence>
<dbReference type="GO" id="GO:0061630">
    <property type="term" value="F:ubiquitin protein ligase activity"/>
    <property type="evidence" value="ECO:0007669"/>
    <property type="project" value="UniProtKB-UniRule"/>
</dbReference>
<dbReference type="AlphaFoldDB" id="A0A445MGK5"/>
<evidence type="ECO:0000256" key="3">
    <source>
        <dbReference type="ARBA" id="ARBA00004906"/>
    </source>
</evidence>
<accession>A0A445MGK5</accession>
<evidence type="ECO:0000313" key="14">
    <source>
        <dbReference type="EMBL" id="RZR73370.1"/>
    </source>
</evidence>
<evidence type="ECO:0000256" key="5">
    <source>
        <dbReference type="ARBA" id="ARBA00022723"/>
    </source>
</evidence>
<dbReference type="GO" id="GO:0016567">
    <property type="term" value="P:protein ubiquitination"/>
    <property type="evidence" value="ECO:0007669"/>
    <property type="project" value="UniProtKB-UniPathway"/>
</dbReference>
<dbReference type="InterPro" id="IPR018957">
    <property type="entry name" value="Znf_C3HC4_RING-type"/>
</dbReference>
<evidence type="ECO:0000256" key="2">
    <source>
        <dbReference type="ARBA" id="ARBA00004308"/>
    </source>
</evidence>
<protein>
    <recommendedName>
        <fullName evidence="11">E3 ubiquitin-protein ligase RMA</fullName>
        <ecNumber evidence="11">2.3.2.27</ecNumber>
    </recommendedName>
    <alternativeName>
        <fullName evidence="11">Protein RING membrane-anchor</fullName>
    </alternativeName>
    <alternativeName>
        <fullName evidence="11">RING-type E3 ubiquitin transferase RMA</fullName>
    </alternativeName>
</protein>
<comment type="pathway">
    <text evidence="3 11">Protein modification; protein ubiquitination.</text>
</comment>
<feature type="compositionally biased region" description="Basic and acidic residues" evidence="12">
    <location>
        <begin position="19"/>
        <end position="30"/>
    </location>
</feature>
<dbReference type="EC" id="2.3.2.27" evidence="11"/>
<dbReference type="GO" id="GO:0008270">
    <property type="term" value="F:zinc ion binding"/>
    <property type="evidence" value="ECO:0007669"/>
    <property type="project" value="UniProtKB-KW"/>
</dbReference>
<comment type="domain">
    <text evidence="11">The RING-type zinc finger domain is responsible for E3 ligase activity.</text>
</comment>
<proteinExistence type="predicted"/>
<dbReference type="SMART" id="SM00184">
    <property type="entry name" value="RING"/>
    <property type="match status" value="1"/>
</dbReference>
<dbReference type="SUPFAM" id="SSF57850">
    <property type="entry name" value="RING/U-box"/>
    <property type="match status" value="1"/>
</dbReference>
<feature type="domain" description="RING-type" evidence="13">
    <location>
        <begin position="51"/>
        <end position="93"/>
    </location>
</feature>
<evidence type="ECO:0000256" key="8">
    <source>
        <dbReference type="ARBA" id="ARBA00022833"/>
    </source>
</evidence>
<dbReference type="EMBL" id="KV875895">
    <property type="protein sequence ID" value="RZR73370.1"/>
    <property type="molecule type" value="Genomic_DNA"/>
</dbReference>
<dbReference type="Pfam" id="PF00097">
    <property type="entry name" value="zf-C3HC4"/>
    <property type="match status" value="1"/>
</dbReference>
<dbReference type="InterPro" id="IPR013083">
    <property type="entry name" value="Znf_RING/FYVE/PHD"/>
</dbReference>
<feature type="region of interest" description="Disordered" evidence="12">
    <location>
        <begin position="19"/>
        <end position="39"/>
    </location>
</feature>
<dbReference type="InterPro" id="IPR017907">
    <property type="entry name" value="Znf_RING_CS"/>
</dbReference>
<comment type="subcellular location">
    <subcellularLocation>
        <location evidence="2">Endomembrane system</location>
    </subcellularLocation>
    <subcellularLocation>
        <location evidence="11">Endoplasmic reticulum membrane</location>
        <topology evidence="11">Single-pass type IV membrane protein</topology>
    </subcellularLocation>
</comment>
<keyword evidence="8 11" id="KW-0862">Zinc</keyword>